<comment type="caution">
    <text evidence="1">The sequence shown here is derived from an EMBL/GenBank/DDBJ whole genome shotgun (WGS) entry which is preliminary data.</text>
</comment>
<gene>
    <name evidence="1" type="ORF">V6250_12435</name>
</gene>
<organism evidence="1 2">
    <name type="scientific">Pseudoalteromonas undina</name>
    <dbReference type="NCBI Taxonomy" id="43660"/>
    <lineage>
        <taxon>Bacteria</taxon>
        <taxon>Pseudomonadati</taxon>
        <taxon>Pseudomonadota</taxon>
        <taxon>Gammaproteobacteria</taxon>
        <taxon>Alteromonadales</taxon>
        <taxon>Pseudoalteromonadaceae</taxon>
        <taxon>Pseudoalteromonas</taxon>
    </lineage>
</organism>
<evidence type="ECO:0000313" key="1">
    <source>
        <dbReference type="EMBL" id="MEL0604976.1"/>
    </source>
</evidence>
<dbReference type="Proteomes" id="UP001374952">
    <property type="component" value="Unassembled WGS sequence"/>
</dbReference>
<sequence length="1035" mass="113969">MKITDTSVKRPVFAIVINLLLLTFGLVAFSMLPLREYPDIETPIVSISTDYTGASAEIVETKITQILENRISGIEGIKSINSSSRNGRSNIVIEFDISRDIDAASNDVRERVARALDNLPEQVRPPEVSKSNSDESPIAWFVLNSETMNSLQLSDYAQRFIVDRLAVVDGVSNVRIGGERQYAMKIWLNRQAMAARGITSSDIENTLRSENVELPAGEIESIDRDFTVRTARSYKDQRDFQNLVIKRGEDGYLVRLGEVADVQLEAADDESLFRGNGRNMIGLGIVKQAKANTLTVVDNARSELEKIKRNLPEGTTIQDSYDSSVFIKESISEVYSTLAISMGLVVLIIFIFLGNIRATLIPAVTVPVALVGSFMFLLAMGYSINLLTLLALVLAIGLVVDDAIVMLENIHRRIELGEPPLLAAFRGAREVGFAIIATTLVLISVFVPLVFMDGRIGALFTEFAMAVSAAVFFSSITALTLSPALCSKVLKASEKESKFSQWMDRVFSKIENSYRQSLTSNMTKKWGLMVSLVLAGFVSYSLFLQVPSELTPKEDRGTFFIMMSGPEGASYENNAANMAKIEERLLPYSEAGELSRVLVRVPGWGGSGGVAIVGMADWDKRKRSTWEVMDEISAKMTEVTDVRAFAIMRRGIGGGGSSRPIEFVLQGNDYEQLADWRDRIIERAEKNPGLVRIDHDYKETFPQFLVSIDKNKAADLGVSVSDVGTTLETMLGQRRVTTFIDRGEEYDVILKGTKQDFTNPTDISNIYLKSRSGELVPLDSLISLKEEATASRLNRYNRMRAITLSANLAEGYTLEQALNFLNKVAAEENDIDGAVDYKGESQLFYEGASAMTYVFVLALTVTFLVLAAQFESFIHPFVIMLTVPLGLMGAMFGLWATGLTLNIYSQIGIVMLIGLSAKNGILIVEFTNQLRDKGIEFSEAILQAATQRLRPIIMTSLTTVMSAVPLVLASGPGAESRMVIGVVVFTGVIVSTLLTLYVVPAAYFALARNTQSPEFLQQKLNKQADSHPLKDSEET</sequence>
<name>A0ACC6R6E5_9GAMM</name>
<proteinExistence type="predicted"/>
<accession>A0ACC6R6E5</accession>
<reference evidence="1" key="1">
    <citation type="submission" date="2024-02" db="EMBL/GenBank/DDBJ databases">
        <title>Bacteria isolated from the canopy kelp, Nereocystis luetkeana.</title>
        <authorList>
            <person name="Pfister C.A."/>
            <person name="Younker I.T."/>
            <person name="Light S.H."/>
        </authorList>
    </citation>
    <scope>NUCLEOTIDE SEQUENCE</scope>
    <source>
        <strain evidence="1">TN.2.01</strain>
    </source>
</reference>
<evidence type="ECO:0000313" key="2">
    <source>
        <dbReference type="Proteomes" id="UP001374952"/>
    </source>
</evidence>
<dbReference type="EMBL" id="JBAKAX010000013">
    <property type="protein sequence ID" value="MEL0604976.1"/>
    <property type="molecule type" value="Genomic_DNA"/>
</dbReference>
<protein>
    <submittedName>
        <fullName evidence="1">Efflux RND transporter permease subunit</fullName>
    </submittedName>
</protein>
<keyword evidence="2" id="KW-1185">Reference proteome</keyword>